<gene>
    <name evidence="2" type="primary">RvY_12159-1</name>
    <name evidence="2" type="synonym">RvY_12159.1</name>
    <name evidence="2" type="ORF">RvY_12159</name>
</gene>
<organism evidence="2 3">
    <name type="scientific">Ramazzottius varieornatus</name>
    <name type="common">Water bear</name>
    <name type="synonym">Tardigrade</name>
    <dbReference type="NCBI Taxonomy" id="947166"/>
    <lineage>
        <taxon>Eukaryota</taxon>
        <taxon>Metazoa</taxon>
        <taxon>Ecdysozoa</taxon>
        <taxon>Tardigrada</taxon>
        <taxon>Eutardigrada</taxon>
        <taxon>Parachela</taxon>
        <taxon>Hypsibioidea</taxon>
        <taxon>Ramazzottiidae</taxon>
        <taxon>Ramazzottius</taxon>
    </lineage>
</organism>
<dbReference type="EMBL" id="BDGG01000007">
    <property type="protein sequence ID" value="GAV01449.1"/>
    <property type="molecule type" value="Genomic_DNA"/>
</dbReference>
<accession>A0A1D1VSB9</accession>
<evidence type="ECO:0000259" key="1">
    <source>
        <dbReference type="PROSITE" id="PS50013"/>
    </source>
</evidence>
<dbReference type="SUPFAM" id="SSF54160">
    <property type="entry name" value="Chromo domain-like"/>
    <property type="match status" value="1"/>
</dbReference>
<dbReference type="CDD" id="cd00024">
    <property type="entry name" value="CD_CSD"/>
    <property type="match status" value="1"/>
</dbReference>
<dbReference type="Gene3D" id="2.40.50.40">
    <property type="match status" value="1"/>
</dbReference>
<reference evidence="2 3" key="1">
    <citation type="journal article" date="2016" name="Nat. Commun.">
        <title>Extremotolerant tardigrade genome and improved radiotolerance of human cultured cells by tardigrade-unique protein.</title>
        <authorList>
            <person name="Hashimoto T."/>
            <person name="Horikawa D.D."/>
            <person name="Saito Y."/>
            <person name="Kuwahara H."/>
            <person name="Kozuka-Hata H."/>
            <person name="Shin-I T."/>
            <person name="Minakuchi Y."/>
            <person name="Ohishi K."/>
            <person name="Motoyama A."/>
            <person name="Aizu T."/>
            <person name="Enomoto A."/>
            <person name="Kondo K."/>
            <person name="Tanaka S."/>
            <person name="Hara Y."/>
            <person name="Koshikawa S."/>
            <person name="Sagara H."/>
            <person name="Miura T."/>
            <person name="Yokobori S."/>
            <person name="Miyagawa K."/>
            <person name="Suzuki Y."/>
            <person name="Kubo T."/>
            <person name="Oyama M."/>
            <person name="Kohara Y."/>
            <person name="Fujiyama A."/>
            <person name="Arakawa K."/>
            <person name="Katayama T."/>
            <person name="Toyoda A."/>
            <person name="Kunieda T."/>
        </authorList>
    </citation>
    <scope>NUCLEOTIDE SEQUENCE [LARGE SCALE GENOMIC DNA]</scope>
    <source>
        <strain evidence="2 3">YOKOZUNA-1</strain>
    </source>
</reference>
<dbReference type="InterPro" id="IPR000953">
    <property type="entry name" value="Chromo/chromo_shadow_dom"/>
</dbReference>
<evidence type="ECO:0000313" key="2">
    <source>
        <dbReference type="EMBL" id="GAV01449.1"/>
    </source>
</evidence>
<feature type="domain" description="Chromo" evidence="1">
    <location>
        <begin position="156"/>
        <end position="199"/>
    </location>
</feature>
<dbReference type="AlphaFoldDB" id="A0A1D1VSB9"/>
<dbReference type="PROSITE" id="PS50013">
    <property type="entry name" value="CHROMO_2"/>
    <property type="match status" value="1"/>
</dbReference>
<name>A0A1D1VSB9_RAMVA</name>
<evidence type="ECO:0000313" key="3">
    <source>
        <dbReference type="Proteomes" id="UP000186922"/>
    </source>
</evidence>
<dbReference type="Proteomes" id="UP000186922">
    <property type="component" value="Unassembled WGS sequence"/>
</dbReference>
<proteinExistence type="predicted"/>
<protein>
    <recommendedName>
        <fullName evidence="1">Chromo domain-containing protein</fullName>
    </recommendedName>
</protein>
<comment type="caution">
    <text evidence="2">The sequence shown here is derived from an EMBL/GenBank/DDBJ whole genome shotgun (WGS) entry which is preliminary data.</text>
</comment>
<keyword evidence="3" id="KW-1185">Reference proteome</keyword>
<dbReference type="InterPro" id="IPR016197">
    <property type="entry name" value="Chromo-like_dom_sf"/>
</dbReference>
<sequence length="199" mass="22178">MANINPPEEDEVGVRDAGPGRALRMKLRNNSTVVQCIPKRKRSEPLLKIALEAQNAVDAVVRKGMTTKAAAKLYSYSEQTLKNYLINAGFRPEKLAAVNQVVDRSMAIKTATKKSSRKAIGSSDPVELLSEPESANFAEYSKHGEECETDGIDDKSEIGRILDVRTKRQFLVKWQGETEDEAIWVDEDMFLGLADMTFK</sequence>